<gene>
    <name evidence="1" type="ORF">ASPGLDRAFT_50427</name>
</gene>
<keyword evidence="2" id="KW-1185">Reference proteome</keyword>
<dbReference type="AlphaFoldDB" id="A0A1L9VBU2"/>
<sequence>MDIPSSRSSPNLTVSSSNTACIAPTPVFERKKKHLQLPPPLNKHKENILEVLHNHHLLRRKIWCQCRITSCKAATHYQAQQHSPSQCPILFLSISKSHLPIMIMAFLPWRRT</sequence>
<dbReference type="VEuPathDB" id="FungiDB:ASPGLDRAFT_50427"/>
<name>A0A1L9VBU2_ASPGL</name>
<dbReference type="Proteomes" id="UP000184300">
    <property type="component" value="Unassembled WGS sequence"/>
</dbReference>
<protein>
    <submittedName>
        <fullName evidence="1">Uncharacterized protein</fullName>
    </submittedName>
</protein>
<evidence type="ECO:0000313" key="1">
    <source>
        <dbReference type="EMBL" id="OJJ81363.1"/>
    </source>
</evidence>
<proteinExistence type="predicted"/>
<accession>A0A1L9VBU2</accession>
<dbReference type="GeneID" id="34463569"/>
<organism evidence="1 2">
    <name type="scientific">Aspergillus glaucus CBS 516.65</name>
    <dbReference type="NCBI Taxonomy" id="1160497"/>
    <lineage>
        <taxon>Eukaryota</taxon>
        <taxon>Fungi</taxon>
        <taxon>Dikarya</taxon>
        <taxon>Ascomycota</taxon>
        <taxon>Pezizomycotina</taxon>
        <taxon>Eurotiomycetes</taxon>
        <taxon>Eurotiomycetidae</taxon>
        <taxon>Eurotiales</taxon>
        <taxon>Aspergillaceae</taxon>
        <taxon>Aspergillus</taxon>
        <taxon>Aspergillus subgen. Aspergillus</taxon>
    </lineage>
</organism>
<reference evidence="2" key="1">
    <citation type="journal article" date="2017" name="Genome Biol.">
        <title>Comparative genomics reveals high biological diversity and specific adaptations in the industrially and medically important fungal genus Aspergillus.</title>
        <authorList>
            <person name="de Vries R.P."/>
            <person name="Riley R."/>
            <person name="Wiebenga A."/>
            <person name="Aguilar-Osorio G."/>
            <person name="Amillis S."/>
            <person name="Uchima C.A."/>
            <person name="Anderluh G."/>
            <person name="Asadollahi M."/>
            <person name="Askin M."/>
            <person name="Barry K."/>
            <person name="Battaglia E."/>
            <person name="Bayram O."/>
            <person name="Benocci T."/>
            <person name="Braus-Stromeyer S.A."/>
            <person name="Caldana C."/>
            <person name="Canovas D."/>
            <person name="Cerqueira G.C."/>
            <person name="Chen F."/>
            <person name="Chen W."/>
            <person name="Choi C."/>
            <person name="Clum A."/>
            <person name="Dos Santos R.A."/>
            <person name="Damasio A.R."/>
            <person name="Diallinas G."/>
            <person name="Emri T."/>
            <person name="Fekete E."/>
            <person name="Flipphi M."/>
            <person name="Freyberg S."/>
            <person name="Gallo A."/>
            <person name="Gournas C."/>
            <person name="Habgood R."/>
            <person name="Hainaut M."/>
            <person name="Harispe M.L."/>
            <person name="Henrissat B."/>
            <person name="Hilden K.S."/>
            <person name="Hope R."/>
            <person name="Hossain A."/>
            <person name="Karabika E."/>
            <person name="Karaffa L."/>
            <person name="Karanyi Z."/>
            <person name="Krasevec N."/>
            <person name="Kuo A."/>
            <person name="Kusch H."/>
            <person name="LaButti K."/>
            <person name="Lagendijk E.L."/>
            <person name="Lapidus A."/>
            <person name="Levasseur A."/>
            <person name="Lindquist E."/>
            <person name="Lipzen A."/>
            <person name="Logrieco A.F."/>
            <person name="MacCabe A."/>
            <person name="Maekelae M.R."/>
            <person name="Malavazi I."/>
            <person name="Melin P."/>
            <person name="Meyer V."/>
            <person name="Mielnichuk N."/>
            <person name="Miskei M."/>
            <person name="Molnar A.P."/>
            <person name="Mule G."/>
            <person name="Ngan C.Y."/>
            <person name="Orejas M."/>
            <person name="Orosz E."/>
            <person name="Ouedraogo J.P."/>
            <person name="Overkamp K.M."/>
            <person name="Park H.-S."/>
            <person name="Perrone G."/>
            <person name="Piumi F."/>
            <person name="Punt P.J."/>
            <person name="Ram A.F."/>
            <person name="Ramon A."/>
            <person name="Rauscher S."/>
            <person name="Record E."/>
            <person name="Riano-Pachon D.M."/>
            <person name="Robert V."/>
            <person name="Roehrig J."/>
            <person name="Ruller R."/>
            <person name="Salamov A."/>
            <person name="Salih N.S."/>
            <person name="Samson R.A."/>
            <person name="Sandor E."/>
            <person name="Sanguinetti M."/>
            <person name="Schuetze T."/>
            <person name="Sepcic K."/>
            <person name="Shelest E."/>
            <person name="Sherlock G."/>
            <person name="Sophianopoulou V."/>
            <person name="Squina F.M."/>
            <person name="Sun H."/>
            <person name="Susca A."/>
            <person name="Todd R.B."/>
            <person name="Tsang A."/>
            <person name="Unkles S.E."/>
            <person name="van de Wiele N."/>
            <person name="van Rossen-Uffink D."/>
            <person name="Oliveira J.V."/>
            <person name="Vesth T.C."/>
            <person name="Visser J."/>
            <person name="Yu J.-H."/>
            <person name="Zhou M."/>
            <person name="Andersen M.R."/>
            <person name="Archer D.B."/>
            <person name="Baker S.E."/>
            <person name="Benoit I."/>
            <person name="Brakhage A.A."/>
            <person name="Braus G.H."/>
            <person name="Fischer R."/>
            <person name="Frisvad J.C."/>
            <person name="Goldman G.H."/>
            <person name="Houbraken J."/>
            <person name="Oakley B."/>
            <person name="Pocsi I."/>
            <person name="Scazzocchio C."/>
            <person name="Seiboth B."/>
            <person name="vanKuyk P.A."/>
            <person name="Wortman J."/>
            <person name="Dyer P.S."/>
            <person name="Grigoriev I.V."/>
        </authorList>
    </citation>
    <scope>NUCLEOTIDE SEQUENCE [LARGE SCALE GENOMIC DNA]</scope>
    <source>
        <strain evidence="2">CBS 516.65</strain>
    </source>
</reference>
<dbReference type="RefSeq" id="XP_022398061.1">
    <property type="nucleotide sequence ID" value="XM_022547308.1"/>
</dbReference>
<dbReference type="EMBL" id="KV878906">
    <property type="protein sequence ID" value="OJJ81363.1"/>
    <property type="molecule type" value="Genomic_DNA"/>
</dbReference>
<evidence type="ECO:0000313" key="2">
    <source>
        <dbReference type="Proteomes" id="UP000184300"/>
    </source>
</evidence>